<protein>
    <submittedName>
        <fullName evidence="7">Major facilitator superfamily domain-containing protein</fullName>
    </submittedName>
</protein>
<dbReference type="InterPro" id="IPR011701">
    <property type="entry name" value="MFS"/>
</dbReference>
<dbReference type="InterPro" id="IPR020846">
    <property type="entry name" value="MFS_dom"/>
</dbReference>
<gene>
    <name evidence="7" type="ORF">EDD36DRAFT_88244</name>
</gene>
<comment type="subcellular location">
    <subcellularLocation>
        <location evidence="1">Membrane</location>
        <topology evidence="1">Multi-pass membrane protein</topology>
    </subcellularLocation>
</comment>
<evidence type="ECO:0000256" key="2">
    <source>
        <dbReference type="ARBA" id="ARBA00022692"/>
    </source>
</evidence>
<organism evidence="7 8">
    <name type="scientific">Exophiala viscosa</name>
    <dbReference type="NCBI Taxonomy" id="2486360"/>
    <lineage>
        <taxon>Eukaryota</taxon>
        <taxon>Fungi</taxon>
        <taxon>Dikarya</taxon>
        <taxon>Ascomycota</taxon>
        <taxon>Pezizomycotina</taxon>
        <taxon>Eurotiomycetes</taxon>
        <taxon>Chaetothyriomycetidae</taxon>
        <taxon>Chaetothyriales</taxon>
        <taxon>Herpotrichiellaceae</taxon>
        <taxon>Exophiala</taxon>
    </lineage>
</organism>
<reference evidence="7" key="1">
    <citation type="journal article" date="2022" name="bioRxiv">
        <title>Deciphering the potential niche of two novel black yeast fungi from a biological soil crust based on their genomes, phenotypes, and melanin regulation.</title>
        <authorList>
            <consortium name="DOE Joint Genome Institute"/>
            <person name="Carr E.C."/>
            <person name="Barton Q."/>
            <person name="Grambo S."/>
            <person name="Sullivan M."/>
            <person name="Renfro C.M."/>
            <person name="Kuo A."/>
            <person name="Pangilinan J."/>
            <person name="Lipzen A."/>
            <person name="Keymanesh K."/>
            <person name="Savage E."/>
            <person name="Barry K."/>
            <person name="Grigoriev I.V."/>
            <person name="Riekhof W.R."/>
            <person name="Harris S.S."/>
        </authorList>
    </citation>
    <scope>NUCLEOTIDE SEQUENCE</scope>
    <source>
        <strain evidence="7">JF 03-4F</strain>
    </source>
</reference>
<sequence length="541" mass="58996">MSVAFACIVQRLLLLHFACLGFVLRCHFLLHWAKSVCGSSSCSSKTTRPSKALRNTSIHEMEKADQYEVDSEPRNVDIVSDEHAVAKHSPMDWPWIRKHVILAQCALHAAGPGFTSAILIPAIGSLAEQFGVTAQKASYLVAVHVLFLGVAPFLWNPLMSAYGRRPILIATMFLSCVAALGGGFAHSYGTLMTARVFQSIGISSGFVVPGAVVVDIFTKEERGRKNGIWTQMVSLGAPLGGIIGGPVVYYIGWRWVMWLIAICNGIQTIAYILTCPETSHVHRQQAQLGAFHSSELVRPPKKISGRLGLRMFIEPILLLQSPHVTLVAFAYGVTFAITSPGISVIVPLATEEFYNFGAVAQGLFFIGPLVGILIGELLAGNASDWLMNRERRRAAEAGQSPNLERRLLAGLPGYFMAPLGVIIFGVTLQSHCPWIAPCIGFALSNFGLQMVTTPLKTYCMDCHASHTGSVLQLVNATRQIISFTIPFWSPNLGDKVGFGLGFGIEAIIMAFFYVCSLLVFWKGKDWRQSVQVKGLVDVDRS</sequence>
<dbReference type="GO" id="GO:0022857">
    <property type="term" value="F:transmembrane transporter activity"/>
    <property type="evidence" value="ECO:0007669"/>
    <property type="project" value="InterPro"/>
</dbReference>
<feature type="transmembrane region" description="Helical" evidence="5">
    <location>
        <begin position="496"/>
        <end position="521"/>
    </location>
</feature>
<dbReference type="PANTHER" id="PTHR23502">
    <property type="entry name" value="MAJOR FACILITATOR SUPERFAMILY"/>
    <property type="match status" value="1"/>
</dbReference>
<keyword evidence="8" id="KW-1185">Reference proteome</keyword>
<feature type="transmembrane region" description="Helical" evidence="5">
    <location>
        <begin position="12"/>
        <end position="33"/>
    </location>
</feature>
<evidence type="ECO:0000313" key="8">
    <source>
        <dbReference type="Proteomes" id="UP001203852"/>
    </source>
</evidence>
<evidence type="ECO:0000256" key="4">
    <source>
        <dbReference type="ARBA" id="ARBA00023136"/>
    </source>
</evidence>
<keyword evidence="4 5" id="KW-0472">Membrane</keyword>
<feature type="transmembrane region" description="Helical" evidence="5">
    <location>
        <begin position="167"/>
        <end position="185"/>
    </location>
</feature>
<evidence type="ECO:0000313" key="7">
    <source>
        <dbReference type="EMBL" id="KAI1608626.1"/>
    </source>
</evidence>
<dbReference type="Pfam" id="PF07690">
    <property type="entry name" value="MFS_1"/>
    <property type="match status" value="1"/>
</dbReference>
<name>A0AAN6DM90_9EURO</name>
<dbReference type="InterPro" id="IPR036259">
    <property type="entry name" value="MFS_trans_sf"/>
</dbReference>
<dbReference type="SUPFAM" id="SSF103473">
    <property type="entry name" value="MFS general substrate transporter"/>
    <property type="match status" value="1"/>
</dbReference>
<feature type="transmembrane region" description="Helical" evidence="5">
    <location>
        <begin position="326"/>
        <end position="350"/>
    </location>
</feature>
<dbReference type="EMBL" id="MU404362">
    <property type="protein sequence ID" value="KAI1608626.1"/>
    <property type="molecule type" value="Genomic_DNA"/>
</dbReference>
<feature type="transmembrane region" description="Helical" evidence="5">
    <location>
        <begin position="197"/>
        <end position="217"/>
    </location>
</feature>
<evidence type="ECO:0000256" key="3">
    <source>
        <dbReference type="ARBA" id="ARBA00022989"/>
    </source>
</evidence>
<dbReference type="PROSITE" id="PS50850">
    <property type="entry name" value="MFS"/>
    <property type="match status" value="1"/>
</dbReference>
<feature type="transmembrane region" description="Helical" evidence="5">
    <location>
        <begin position="137"/>
        <end position="155"/>
    </location>
</feature>
<dbReference type="GO" id="GO:0005886">
    <property type="term" value="C:plasma membrane"/>
    <property type="evidence" value="ECO:0007669"/>
    <property type="project" value="TreeGrafter"/>
</dbReference>
<proteinExistence type="predicted"/>
<dbReference type="AlphaFoldDB" id="A0AAN6DM90"/>
<dbReference type="Proteomes" id="UP001203852">
    <property type="component" value="Unassembled WGS sequence"/>
</dbReference>
<feature type="transmembrane region" description="Helical" evidence="5">
    <location>
        <begin position="362"/>
        <end position="386"/>
    </location>
</feature>
<accession>A0AAN6DM90</accession>
<feature type="domain" description="Major facilitator superfamily (MFS) profile" evidence="6">
    <location>
        <begin position="101"/>
        <end position="524"/>
    </location>
</feature>
<evidence type="ECO:0000256" key="1">
    <source>
        <dbReference type="ARBA" id="ARBA00004141"/>
    </source>
</evidence>
<feature type="transmembrane region" description="Helical" evidence="5">
    <location>
        <begin position="229"/>
        <end position="249"/>
    </location>
</feature>
<evidence type="ECO:0000256" key="5">
    <source>
        <dbReference type="SAM" id="Phobius"/>
    </source>
</evidence>
<keyword evidence="2 5" id="KW-0812">Transmembrane</keyword>
<evidence type="ECO:0000259" key="6">
    <source>
        <dbReference type="PROSITE" id="PS50850"/>
    </source>
</evidence>
<feature type="transmembrane region" description="Helical" evidence="5">
    <location>
        <begin position="255"/>
        <end position="274"/>
    </location>
</feature>
<feature type="transmembrane region" description="Helical" evidence="5">
    <location>
        <begin position="407"/>
        <end position="427"/>
    </location>
</feature>
<dbReference type="Gene3D" id="1.20.1250.20">
    <property type="entry name" value="MFS general substrate transporter like domains"/>
    <property type="match status" value="1"/>
</dbReference>
<keyword evidence="3 5" id="KW-1133">Transmembrane helix</keyword>
<comment type="caution">
    <text evidence="7">The sequence shown here is derived from an EMBL/GenBank/DDBJ whole genome shotgun (WGS) entry which is preliminary data.</text>
</comment>
<dbReference type="PANTHER" id="PTHR23502:SF2">
    <property type="entry name" value="TRANSPORTER, PUTATIVE (AFU_ORTHOLOGUE AFUA_2G08910)-RELATED"/>
    <property type="match status" value="1"/>
</dbReference>